<dbReference type="Pfam" id="PF13966">
    <property type="entry name" value="zf-RVT"/>
    <property type="match status" value="1"/>
</dbReference>
<dbReference type="PANTHER" id="PTHR47723">
    <property type="entry name" value="OS05G0353850 PROTEIN"/>
    <property type="match status" value="1"/>
</dbReference>
<dbReference type="InterPro" id="IPR012337">
    <property type="entry name" value="RNaseH-like_sf"/>
</dbReference>
<dbReference type="InterPro" id="IPR026960">
    <property type="entry name" value="RVT-Znf"/>
</dbReference>
<dbReference type="EnsemblPlants" id="QL12p032525:mrna">
    <property type="protein sequence ID" value="QL12p032525:mrna"/>
    <property type="gene ID" value="QL12p032525"/>
</dbReference>
<dbReference type="InterPro" id="IPR002156">
    <property type="entry name" value="RNaseH_domain"/>
</dbReference>
<reference evidence="3 4" key="1">
    <citation type="journal article" date="2016" name="G3 (Bethesda)">
        <title>First Draft Assembly and Annotation of the Genome of a California Endemic Oak Quercus lobata Nee (Fagaceae).</title>
        <authorList>
            <person name="Sork V.L."/>
            <person name="Fitz-Gibbon S.T."/>
            <person name="Puiu D."/>
            <person name="Crepeau M."/>
            <person name="Gugger P.F."/>
            <person name="Sherman R."/>
            <person name="Stevens K."/>
            <person name="Langley C.H."/>
            <person name="Pellegrini M."/>
            <person name="Salzberg S.L."/>
        </authorList>
    </citation>
    <scope>NUCLEOTIDE SEQUENCE [LARGE SCALE GENOMIC DNA]</scope>
    <source>
        <strain evidence="3 4">cv. SW786</strain>
    </source>
</reference>
<dbReference type="EMBL" id="LRBV02000012">
    <property type="status" value="NOT_ANNOTATED_CDS"/>
    <property type="molecule type" value="Genomic_DNA"/>
</dbReference>
<keyword evidence="4" id="KW-1185">Reference proteome</keyword>
<organism evidence="3 4">
    <name type="scientific">Quercus lobata</name>
    <name type="common">Valley oak</name>
    <dbReference type="NCBI Taxonomy" id="97700"/>
    <lineage>
        <taxon>Eukaryota</taxon>
        <taxon>Viridiplantae</taxon>
        <taxon>Streptophyta</taxon>
        <taxon>Embryophyta</taxon>
        <taxon>Tracheophyta</taxon>
        <taxon>Spermatophyta</taxon>
        <taxon>Magnoliopsida</taxon>
        <taxon>eudicotyledons</taxon>
        <taxon>Gunneridae</taxon>
        <taxon>Pentapetalae</taxon>
        <taxon>rosids</taxon>
        <taxon>fabids</taxon>
        <taxon>Fagales</taxon>
        <taxon>Fagaceae</taxon>
        <taxon>Quercus</taxon>
    </lineage>
</organism>
<dbReference type="OMA" id="ICRNENR"/>
<dbReference type="InterPro" id="IPR053151">
    <property type="entry name" value="RNase_H-like"/>
</dbReference>
<dbReference type="Gramene" id="QL12p032525:mrna">
    <property type="protein sequence ID" value="QL12p032525:mrna"/>
    <property type="gene ID" value="QL12p032525"/>
</dbReference>
<evidence type="ECO:0000259" key="2">
    <source>
        <dbReference type="Pfam" id="PF13966"/>
    </source>
</evidence>
<dbReference type="Gene3D" id="3.30.420.10">
    <property type="entry name" value="Ribonuclease H-like superfamily/Ribonuclease H"/>
    <property type="match status" value="1"/>
</dbReference>
<dbReference type="InterPro" id="IPR044730">
    <property type="entry name" value="RNase_H-like_dom_plant"/>
</dbReference>
<feature type="domain" description="Reverse transcriptase zinc-binding" evidence="2">
    <location>
        <begin position="64"/>
        <end position="132"/>
    </location>
</feature>
<proteinExistence type="predicted"/>
<dbReference type="CDD" id="cd06222">
    <property type="entry name" value="RNase_H_like"/>
    <property type="match status" value="1"/>
</dbReference>
<sequence>MEAADSSDGSYGWKSILYGRDVIKRGACWRIDNGQRLQIWQHLPIKHPTRVITYFGGVGGSQGRNFWFSIWALQVPNKIRNFMWRACRDSLPTKANLRRRHITDSSLCERCLREEENPSHALWSCSELDSVWQARAFAMTTWGIWYQRNQVRLHKLCCTSDQIAPQAKERLQEFTAALPPKPPRTTRTREKWKPPDASCFKINFDGVICRNENRSGIGVVIRDHKGSVIASLAQLISPAYQPTEIDAIAAARALEFGREIGISGVVLEGNSKLITKSLKAGGNTIASVEPLIQDAIVFSSSYSILQYSHCRRGGNRLAHSLARYSINVSNYVVWIEEVSNPLLSVVQQDLANLANQFQ</sequence>
<dbReference type="InParanoid" id="A0A7N2N3V3"/>
<dbReference type="AlphaFoldDB" id="A0A7N2N3V3"/>
<dbReference type="GO" id="GO:0003676">
    <property type="term" value="F:nucleic acid binding"/>
    <property type="evidence" value="ECO:0007669"/>
    <property type="project" value="InterPro"/>
</dbReference>
<dbReference type="InterPro" id="IPR036397">
    <property type="entry name" value="RNaseH_sf"/>
</dbReference>
<evidence type="ECO:0000313" key="3">
    <source>
        <dbReference type="EnsemblPlants" id="QL12p032525:mrna"/>
    </source>
</evidence>
<accession>A0A7N2N3V3</accession>
<evidence type="ECO:0000313" key="4">
    <source>
        <dbReference type="Proteomes" id="UP000594261"/>
    </source>
</evidence>
<dbReference type="PANTHER" id="PTHR47723:SF21">
    <property type="entry name" value="POLYNUCLEOTIDYL TRANSFERASE, RIBONUCLEASE H-LIKE SUPERFAMILY PROTEIN"/>
    <property type="match status" value="1"/>
</dbReference>
<dbReference type="Proteomes" id="UP000594261">
    <property type="component" value="Chromosome 12"/>
</dbReference>
<reference evidence="3" key="2">
    <citation type="submission" date="2021-01" db="UniProtKB">
        <authorList>
            <consortium name="EnsemblPlants"/>
        </authorList>
    </citation>
    <scope>IDENTIFICATION</scope>
</reference>
<evidence type="ECO:0000259" key="1">
    <source>
        <dbReference type="Pfam" id="PF13456"/>
    </source>
</evidence>
<dbReference type="Pfam" id="PF13456">
    <property type="entry name" value="RVT_3"/>
    <property type="match status" value="1"/>
</dbReference>
<feature type="domain" description="RNase H type-1" evidence="1">
    <location>
        <begin position="203"/>
        <end position="324"/>
    </location>
</feature>
<name>A0A7N2N3V3_QUELO</name>
<dbReference type="SUPFAM" id="SSF53098">
    <property type="entry name" value="Ribonuclease H-like"/>
    <property type="match status" value="1"/>
</dbReference>
<protein>
    <submittedName>
        <fullName evidence="3">Uncharacterized protein</fullName>
    </submittedName>
</protein>
<dbReference type="GO" id="GO:0004523">
    <property type="term" value="F:RNA-DNA hybrid ribonuclease activity"/>
    <property type="evidence" value="ECO:0007669"/>
    <property type="project" value="InterPro"/>
</dbReference>